<dbReference type="EMBL" id="BIFS01000001">
    <property type="protein sequence ID" value="GCE21077.1"/>
    <property type="molecule type" value="Genomic_DNA"/>
</dbReference>
<name>A0A402APN5_9CHLR</name>
<proteinExistence type="predicted"/>
<evidence type="ECO:0008006" key="3">
    <source>
        <dbReference type="Google" id="ProtNLM"/>
    </source>
</evidence>
<dbReference type="Gene3D" id="2.130.10.10">
    <property type="entry name" value="YVTN repeat-like/Quinoprotein amine dehydrogenase"/>
    <property type="match status" value="1"/>
</dbReference>
<evidence type="ECO:0000313" key="2">
    <source>
        <dbReference type="Proteomes" id="UP000287188"/>
    </source>
</evidence>
<comment type="caution">
    <text evidence="1">The sequence shown here is derived from an EMBL/GenBank/DDBJ whole genome shotgun (WGS) entry which is preliminary data.</text>
</comment>
<dbReference type="InterPro" id="IPR036278">
    <property type="entry name" value="Sialidase_sf"/>
</dbReference>
<dbReference type="PANTHER" id="PTHR47199:SF2">
    <property type="entry name" value="PHOTOSYSTEM II STABILITY_ASSEMBLY FACTOR HCF136, CHLOROPLASTIC"/>
    <property type="match status" value="1"/>
</dbReference>
<accession>A0A402APN5</accession>
<dbReference type="SUPFAM" id="SSF50939">
    <property type="entry name" value="Sialidases"/>
    <property type="match status" value="2"/>
</dbReference>
<dbReference type="PANTHER" id="PTHR47199">
    <property type="entry name" value="PHOTOSYSTEM II STABILITY/ASSEMBLY FACTOR HCF136, CHLOROPLASTIC"/>
    <property type="match status" value="1"/>
</dbReference>
<protein>
    <recommendedName>
        <fullName evidence="3">Photosynthesis system II assembly factor Ycf48/Hcf136-like domain-containing protein</fullName>
    </recommendedName>
</protein>
<dbReference type="RefSeq" id="WP_126552633.1">
    <property type="nucleotide sequence ID" value="NZ_BIFS01000001.1"/>
</dbReference>
<evidence type="ECO:0000313" key="1">
    <source>
        <dbReference type="EMBL" id="GCE21077.1"/>
    </source>
</evidence>
<dbReference type="OrthoDB" id="140537at2"/>
<gene>
    <name evidence="1" type="ORF">KDK_48770</name>
</gene>
<dbReference type="Proteomes" id="UP000287188">
    <property type="component" value="Unassembled WGS sequence"/>
</dbReference>
<dbReference type="AlphaFoldDB" id="A0A402APN5"/>
<reference evidence="2" key="1">
    <citation type="submission" date="2018-12" db="EMBL/GenBank/DDBJ databases">
        <title>Tengunoibacter tsumagoiensis gen. nov., sp. nov., Dictyobacter kobayashii sp. nov., D. alpinus sp. nov., and D. joshuensis sp. nov. and description of Dictyobacteraceae fam. nov. within the order Ktedonobacterales isolated from Tengu-no-mugimeshi.</title>
        <authorList>
            <person name="Wang C.M."/>
            <person name="Zheng Y."/>
            <person name="Sakai Y."/>
            <person name="Toyoda A."/>
            <person name="Minakuchi Y."/>
            <person name="Abe K."/>
            <person name="Yokota A."/>
            <person name="Yabe S."/>
        </authorList>
    </citation>
    <scope>NUCLEOTIDE SEQUENCE [LARGE SCALE GENOMIC DNA]</scope>
    <source>
        <strain evidence="2">Uno11</strain>
    </source>
</reference>
<sequence length="442" mass="47961">MLHFLRMLRRDTHYYRPVSYCLLSIFCVILFLFTSCGANGDKTSTGPQESVQPAPPLKGVLGSVHMFTTTSGWAVSQSVPGSGSYSILRTSDGGAHWRVMLNCLSTQAAGKAFVVPCVTDFHSATVATVLAPLYDQKTRVSSSRIYHTSNGGLIWQSSVVDARYLETPPVFVDADHGWFLATDHFPGLDPGSSYIGGRIALYRTSDGGLSWQRVVSGPSTSQLPTTSDDAYGVAPLAANARLQFTSPQTGWLTGTTYHGTSSQGWLYTTHDAGNSWHLFTLPNQSAATSLSQPLFFTAQTGLLLASTTGPGPAFAPTARPYITHDGGKSWQPSGVSTKFQLMTNNFVDLQHAWTQEANTSDRLFYTTADGGRNWLKHAFPSHFNRYSSLDFVTADVGWVIAMNINHPPLPEPGGGLRKGDVSVLLQTKDGGQSWHEVARMQL</sequence>
<dbReference type="InterPro" id="IPR002860">
    <property type="entry name" value="BNR_rpt"/>
</dbReference>
<dbReference type="InterPro" id="IPR015943">
    <property type="entry name" value="WD40/YVTN_repeat-like_dom_sf"/>
</dbReference>
<dbReference type="Pfam" id="PF02012">
    <property type="entry name" value="BNR"/>
    <property type="match status" value="1"/>
</dbReference>
<keyword evidence="2" id="KW-1185">Reference proteome</keyword>
<dbReference type="CDD" id="cd15482">
    <property type="entry name" value="Sialidase_non-viral"/>
    <property type="match status" value="1"/>
</dbReference>
<organism evidence="1 2">
    <name type="scientific">Dictyobacter kobayashii</name>
    <dbReference type="NCBI Taxonomy" id="2014872"/>
    <lineage>
        <taxon>Bacteria</taxon>
        <taxon>Bacillati</taxon>
        <taxon>Chloroflexota</taxon>
        <taxon>Ktedonobacteria</taxon>
        <taxon>Ktedonobacterales</taxon>
        <taxon>Dictyobacteraceae</taxon>
        <taxon>Dictyobacter</taxon>
    </lineage>
</organism>